<dbReference type="KEGG" id="bxi:BK049_11635"/>
<evidence type="ECO:0000313" key="1">
    <source>
        <dbReference type="EMBL" id="AOZ89278.1"/>
    </source>
</evidence>
<dbReference type="AlphaFoldDB" id="A0AAC9IL69"/>
<dbReference type="EMBL" id="CP017786">
    <property type="protein sequence ID" value="AOZ89278.1"/>
    <property type="molecule type" value="Genomic_DNA"/>
</dbReference>
<dbReference type="Proteomes" id="UP000177709">
    <property type="component" value="Chromosome"/>
</dbReference>
<gene>
    <name evidence="1" type="ORF">BK049_11635</name>
</gene>
<dbReference type="RefSeq" id="WP_071168557.1">
    <property type="nucleotide sequence ID" value="NZ_CP017786.1"/>
</dbReference>
<evidence type="ECO:0000313" key="2">
    <source>
        <dbReference type="Proteomes" id="UP000177709"/>
    </source>
</evidence>
<reference evidence="1 2" key="1">
    <citation type="submission" date="2016-10" db="EMBL/GenBank/DDBJ databases">
        <title>Whole genome sequence of hyper active fibrinolysis bacterium Bacillus pumilus strain VV3 isolated from fermented rice.</title>
        <authorList>
            <person name="Mariadas V.A."/>
            <person name="Vijayaraghavan P."/>
            <person name="Dhandapani V."/>
        </authorList>
    </citation>
    <scope>NUCLEOTIDE SEQUENCE [LARGE SCALE GENOMIC DNA]</scope>
    <source>
        <strain evidence="1 2">VV3</strain>
    </source>
</reference>
<protein>
    <submittedName>
        <fullName evidence="1">Uncharacterized protein</fullName>
    </submittedName>
</protein>
<name>A0AAC9IL69_9BACI</name>
<organism evidence="1 2">
    <name type="scientific">Bacillus xiamenensis</name>
    <dbReference type="NCBI Taxonomy" id="1178537"/>
    <lineage>
        <taxon>Bacteria</taxon>
        <taxon>Bacillati</taxon>
        <taxon>Bacillota</taxon>
        <taxon>Bacilli</taxon>
        <taxon>Bacillales</taxon>
        <taxon>Bacillaceae</taxon>
        <taxon>Bacillus</taxon>
    </lineage>
</organism>
<accession>A0AAC9IL69</accession>
<sequence>MKSREEQAHDFALAVVKSTTIERKAADQIAEFKLELYKSAFKLFINSKDTELNDHIKSGNFTL</sequence>
<proteinExistence type="predicted"/>